<dbReference type="InterPro" id="IPR011006">
    <property type="entry name" value="CheY-like_superfamily"/>
</dbReference>
<dbReference type="PANTHER" id="PTHR43228">
    <property type="entry name" value="TWO-COMPONENT RESPONSE REGULATOR"/>
    <property type="match status" value="1"/>
</dbReference>
<name>E1RK66_METP4</name>
<dbReference type="eggNOG" id="arCOG06538">
    <property type="taxonomic scope" value="Archaea"/>
</dbReference>
<dbReference type="CDD" id="cd17534">
    <property type="entry name" value="REC_DC-like"/>
    <property type="match status" value="1"/>
</dbReference>
<dbReference type="Gene3D" id="3.40.50.2300">
    <property type="match status" value="1"/>
</dbReference>
<dbReference type="Pfam" id="PF13188">
    <property type="entry name" value="PAS_8"/>
    <property type="match status" value="1"/>
</dbReference>
<dbReference type="NCBIfam" id="TIGR00229">
    <property type="entry name" value="sensory_box"/>
    <property type="match status" value="1"/>
</dbReference>
<dbReference type="STRING" id="679926.Mpet_1022"/>
<protein>
    <submittedName>
        <fullName evidence="4">Putative PAS/PAC sensor protein</fullName>
    </submittedName>
</protein>
<dbReference type="SUPFAM" id="SSF52172">
    <property type="entry name" value="CheY-like"/>
    <property type="match status" value="1"/>
</dbReference>
<reference evidence="4 5" key="1">
    <citation type="journal article" date="2010" name="Stand. Genomic Sci.">
        <title>Complete genome sequence of Methanoplanus petrolearius type strain (SEBR 4847).</title>
        <authorList>
            <person name="Brambilla E."/>
            <person name="Djao O.D."/>
            <person name="Daligault H."/>
            <person name="Lapidus A."/>
            <person name="Lucas S."/>
            <person name="Hammon N."/>
            <person name="Nolan M."/>
            <person name="Tice H."/>
            <person name="Cheng J.F."/>
            <person name="Han C."/>
            <person name="Tapia R."/>
            <person name="Goodwin L."/>
            <person name="Pitluck S."/>
            <person name="Liolios K."/>
            <person name="Ivanova N."/>
            <person name="Mavromatis K."/>
            <person name="Mikhailova N."/>
            <person name="Pati A."/>
            <person name="Chen A."/>
            <person name="Palaniappan K."/>
            <person name="Land M."/>
            <person name="Hauser L."/>
            <person name="Chang Y.J."/>
            <person name="Jeffries C.D."/>
            <person name="Rohde M."/>
            <person name="Spring S."/>
            <person name="Sikorski J."/>
            <person name="Goker M."/>
            <person name="Woyke T."/>
            <person name="Bristow J."/>
            <person name="Eisen J.A."/>
            <person name="Markowitz V."/>
            <person name="Hugenholtz P."/>
            <person name="Kyrpides N.C."/>
            <person name="Klenk H.P."/>
        </authorList>
    </citation>
    <scope>NUCLEOTIDE SEQUENCE [LARGE SCALE GENOMIC DNA]</scope>
    <source>
        <strain evidence="5">DSM 11571 / OCM 486 / SEBR 4847</strain>
    </source>
</reference>
<evidence type="ECO:0000313" key="5">
    <source>
        <dbReference type="Proteomes" id="UP000006565"/>
    </source>
</evidence>
<keyword evidence="1" id="KW-0597">Phosphoprotein</keyword>
<dbReference type="InterPro" id="IPR052048">
    <property type="entry name" value="ST_Response_Regulator"/>
</dbReference>
<dbReference type="InterPro" id="IPR001789">
    <property type="entry name" value="Sig_transdc_resp-reg_receiver"/>
</dbReference>
<proteinExistence type="predicted"/>
<dbReference type="RefSeq" id="WP_013328967.1">
    <property type="nucleotide sequence ID" value="NC_014507.1"/>
</dbReference>
<evidence type="ECO:0000259" key="3">
    <source>
        <dbReference type="PROSITE" id="PS50112"/>
    </source>
</evidence>
<dbReference type="HOGENOM" id="CLU_000445_14_0_2"/>
<dbReference type="InterPro" id="IPR035965">
    <property type="entry name" value="PAS-like_dom_sf"/>
</dbReference>
<organism evidence="4 5">
    <name type="scientific">Methanolacinia petrolearia (strain DSM 11571 / OCM 486 / SEBR 4847)</name>
    <name type="common">Methanoplanus petrolearius</name>
    <dbReference type="NCBI Taxonomy" id="679926"/>
    <lineage>
        <taxon>Archaea</taxon>
        <taxon>Methanobacteriati</taxon>
        <taxon>Methanobacteriota</taxon>
        <taxon>Stenosarchaea group</taxon>
        <taxon>Methanomicrobia</taxon>
        <taxon>Methanomicrobiales</taxon>
        <taxon>Methanomicrobiaceae</taxon>
        <taxon>Methanolacinia</taxon>
    </lineage>
</organism>
<keyword evidence="5" id="KW-1185">Reference proteome</keyword>
<gene>
    <name evidence="4" type="ordered locus">Mpet_1022</name>
</gene>
<sequence length="336" mass="38289">MAAIKVLIAEDEIVLAMGIEKSLKSFGYEVVGKVTRGENAIMMAIDKKPDIILMDIHLEGKVDGIEAAKEIHKKLNIPIIFLTAFSDEETFKKAIEAAPYGYLGKPFRPDDMRTTIEIAISRYRAENAEKALKISEKKYELIFNAMMNGFVLYECITDKTGNPSDLKVLDVNPSFERIIGFKKEEILGKTILEVLPDWPEEWIMELGDIGFGGDQISSSRYVSPIKKHLQYNAFSSERGKVATTFSDISDVVRLKQNEKETLLQIERNLEQLAILNDEIRNPLQIISGFTQIDNCEHAAKILEQVAAIDKLVNLIDQRWLESEKIRDFLRKHYDYI</sequence>
<dbReference type="SMART" id="SM00448">
    <property type="entry name" value="REC"/>
    <property type="match status" value="1"/>
</dbReference>
<evidence type="ECO:0000259" key="2">
    <source>
        <dbReference type="PROSITE" id="PS50110"/>
    </source>
</evidence>
<evidence type="ECO:0000256" key="1">
    <source>
        <dbReference type="PROSITE-ProRule" id="PRU00169"/>
    </source>
</evidence>
<feature type="modified residue" description="4-aspartylphosphate" evidence="1">
    <location>
        <position position="55"/>
    </location>
</feature>
<dbReference type="CDD" id="cd00130">
    <property type="entry name" value="PAS"/>
    <property type="match status" value="1"/>
</dbReference>
<dbReference type="GO" id="GO:0000160">
    <property type="term" value="P:phosphorelay signal transduction system"/>
    <property type="evidence" value="ECO:0007669"/>
    <property type="project" value="InterPro"/>
</dbReference>
<dbReference type="EMBL" id="CP002117">
    <property type="protein sequence ID" value="ADN35789.1"/>
    <property type="molecule type" value="Genomic_DNA"/>
</dbReference>
<dbReference type="OrthoDB" id="8127at2157"/>
<feature type="domain" description="PAS" evidence="3">
    <location>
        <begin position="156"/>
        <end position="195"/>
    </location>
</feature>
<dbReference type="SUPFAM" id="SSF55785">
    <property type="entry name" value="PYP-like sensor domain (PAS domain)"/>
    <property type="match status" value="1"/>
</dbReference>
<dbReference type="eggNOG" id="arCOG06537">
    <property type="taxonomic scope" value="Archaea"/>
</dbReference>
<dbReference type="PROSITE" id="PS50110">
    <property type="entry name" value="RESPONSE_REGULATORY"/>
    <property type="match status" value="1"/>
</dbReference>
<dbReference type="Pfam" id="PF00072">
    <property type="entry name" value="Response_reg"/>
    <property type="match status" value="1"/>
</dbReference>
<dbReference type="Gene3D" id="3.30.450.20">
    <property type="entry name" value="PAS domain"/>
    <property type="match status" value="1"/>
</dbReference>
<dbReference type="InterPro" id="IPR000014">
    <property type="entry name" value="PAS"/>
</dbReference>
<evidence type="ECO:0000313" key="4">
    <source>
        <dbReference type="EMBL" id="ADN35789.1"/>
    </source>
</evidence>
<dbReference type="Proteomes" id="UP000006565">
    <property type="component" value="Chromosome"/>
</dbReference>
<dbReference type="PROSITE" id="PS50112">
    <property type="entry name" value="PAS"/>
    <property type="match status" value="1"/>
</dbReference>
<dbReference type="GeneID" id="25394980"/>
<accession>E1RK66</accession>
<dbReference type="AlphaFoldDB" id="E1RK66"/>
<feature type="domain" description="Response regulatory" evidence="2">
    <location>
        <begin position="5"/>
        <end position="120"/>
    </location>
</feature>
<dbReference type="PANTHER" id="PTHR43228:SF6">
    <property type="entry name" value="RESPONSE REGULATOR RECEIVER"/>
    <property type="match status" value="1"/>
</dbReference>
<dbReference type="KEGG" id="mpi:Mpet_1022"/>